<evidence type="ECO:0000313" key="1">
    <source>
        <dbReference type="EMBL" id="RHZ84199.1"/>
    </source>
</evidence>
<name>A0A397J780_9GLOM</name>
<accession>A0A397J780</accession>
<comment type="caution">
    <text evidence="1">The sequence shown here is derived from an EMBL/GenBank/DDBJ whole genome shotgun (WGS) entry which is preliminary data.</text>
</comment>
<dbReference type="AlphaFoldDB" id="A0A397J780"/>
<dbReference type="Proteomes" id="UP000266861">
    <property type="component" value="Unassembled WGS sequence"/>
</dbReference>
<proteinExistence type="predicted"/>
<dbReference type="EMBL" id="PQFF01000080">
    <property type="protein sequence ID" value="RHZ84199.1"/>
    <property type="molecule type" value="Genomic_DNA"/>
</dbReference>
<keyword evidence="2" id="KW-1185">Reference proteome</keyword>
<sequence length="69" mass="7900">MYNVGDEEDEETCDDIYAIENNISNFDCHPKPQKVLIASSMYNVGDEEDEETCDDICKFICVEEEKVAL</sequence>
<reference evidence="1 2" key="1">
    <citation type="submission" date="2018-08" db="EMBL/GenBank/DDBJ databases">
        <title>Genome and evolution of the arbuscular mycorrhizal fungus Diversispora epigaea (formerly Glomus versiforme) and its bacterial endosymbionts.</title>
        <authorList>
            <person name="Sun X."/>
            <person name="Fei Z."/>
            <person name="Harrison M."/>
        </authorList>
    </citation>
    <scope>NUCLEOTIDE SEQUENCE [LARGE SCALE GENOMIC DNA]</scope>
    <source>
        <strain evidence="1 2">IT104</strain>
    </source>
</reference>
<gene>
    <name evidence="1" type="ORF">Glove_84g57</name>
</gene>
<organism evidence="1 2">
    <name type="scientific">Diversispora epigaea</name>
    <dbReference type="NCBI Taxonomy" id="1348612"/>
    <lineage>
        <taxon>Eukaryota</taxon>
        <taxon>Fungi</taxon>
        <taxon>Fungi incertae sedis</taxon>
        <taxon>Mucoromycota</taxon>
        <taxon>Glomeromycotina</taxon>
        <taxon>Glomeromycetes</taxon>
        <taxon>Diversisporales</taxon>
        <taxon>Diversisporaceae</taxon>
        <taxon>Diversispora</taxon>
    </lineage>
</organism>
<protein>
    <submittedName>
        <fullName evidence="1">Uncharacterized protein</fullName>
    </submittedName>
</protein>
<evidence type="ECO:0000313" key="2">
    <source>
        <dbReference type="Proteomes" id="UP000266861"/>
    </source>
</evidence>